<protein>
    <recommendedName>
        <fullName evidence="3">Lipoprotein</fullName>
    </recommendedName>
</protein>
<sequence length="111" mass="12130">MKGLMAFSAILALSLLLSGCLQEENPASGTTSPQISCINLCAAEKNKNTALENGPCLGNPLHEFPDWVCDIAHSPRTEADNLAENQCSSFREGIAKHFVELNEECEFIKQY</sequence>
<organism evidence="1 2">
    <name type="scientific">Candidatus Iainarchaeum sp</name>
    <dbReference type="NCBI Taxonomy" id="3101447"/>
    <lineage>
        <taxon>Archaea</taxon>
        <taxon>Candidatus Iainarchaeota</taxon>
        <taxon>Candidatus Iainarchaeia</taxon>
        <taxon>Candidatus Iainarchaeales</taxon>
        <taxon>Candidatus Iainarchaeaceae</taxon>
        <taxon>Candidatus Iainarchaeum</taxon>
    </lineage>
</organism>
<reference evidence="1" key="2">
    <citation type="submission" date="2021-05" db="EMBL/GenBank/DDBJ databases">
        <title>Protein family content uncovers lineage relationships and bacterial pathway maintenance mechanisms in DPANN archaea.</title>
        <authorList>
            <person name="Castelle C.J."/>
            <person name="Meheust R."/>
            <person name="Jaffe A.L."/>
            <person name="Seitz K."/>
            <person name="Gong X."/>
            <person name="Baker B.J."/>
            <person name="Banfield J.F."/>
        </authorList>
    </citation>
    <scope>NUCLEOTIDE SEQUENCE</scope>
    <source>
        <strain evidence="1">RIFCSPLOWO2_01_FULL_43_13</strain>
    </source>
</reference>
<evidence type="ECO:0000313" key="2">
    <source>
        <dbReference type="Proteomes" id="UP000680185"/>
    </source>
</evidence>
<comment type="caution">
    <text evidence="1">The sequence shown here is derived from an EMBL/GenBank/DDBJ whole genome shotgun (WGS) entry which is preliminary data.</text>
</comment>
<evidence type="ECO:0000313" key="1">
    <source>
        <dbReference type="EMBL" id="MBS3057801.1"/>
    </source>
</evidence>
<proteinExistence type="predicted"/>
<dbReference type="Proteomes" id="UP000680185">
    <property type="component" value="Unassembled WGS sequence"/>
</dbReference>
<dbReference type="EMBL" id="JAGVWB010000002">
    <property type="protein sequence ID" value="MBS3057801.1"/>
    <property type="molecule type" value="Genomic_DNA"/>
</dbReference>
<gene>
    <name evidence="1" type="ORF">J4478_00160</name>
</gene>
<reference evidence="1" key="1">
    <citation type="submission" date="2021-03" db="EMBL/GenBank/DDBJ databases">
        <authorList>
            <person name="Jaffe A."/>
        </authorList>
    </citation>
    <scope>NUCLEOTIDE SEQUENCE</scope>
    <source>
        <strain evidence="1">RIFCSPLOWO2_01_FULL_43_13</strain>
    </source>
</reference>
<name>A0A8T4KTS4_9ARCH</name>
<dbReference type="AlphaFoldDB" id="A0A8T4KTS4"/>
<evidence type="ECO:0008006" key="3">
    <source>
        <dbReference type="Google" id="ProtNLM"/>
    </source>
</evidence>
<accession>A0A8T4KTS4</accession>
<dbReference type="PROSITE" id="PS51257">
    <property type="entry name" value="PROKAR_LIPOPROTEIN"/>
    <property type="match status" value="1"/>
</dbReference>